<evidence type="ECO:0000313" key="2">
    <source>
        <dbReference type="Proteomes" id="UP000886523"/>
    </source>
</evidence>
<reference evidence="1" key="1">
    <citation type="journal article" date="2020" name="Nat. Commun.">
        <title>Large-scale genome sequencing of mycorrhizal fungi provides insights into the early evolution of symbiotic traits.</title>
        <authorList>
            <person name="Miyauchi S."/>
            <person name="Kiss E."/>
            <person name="Kuo A."/>
            <person name="Drula E."/>
            <person name="Kohler A."/>
            <person name="Sanchez-Garcia M."/>
            <person name="Morin E."/>
            <person name="Andreopoulos B."/>
            <person name="Barry K.W."/>
            <person name="Bonito G."/>
            <person name="Buee M."/>
            <person name="Carver A."/>
            <person name="Chen C."/>
            <person name="Cichocki N."/>
            <person name="Clum A."/>
            <person name="Culley D."/>
            <person name="Crous P.W."/>
            <person name="Fauchery L."/>
            <person name="Girlanda M."/>
            <person name="Hayes R.D."/>
            <person name="Keri Z."/>
            <person name="LaButti K."/>
            <person name="Lipzen A."/>
            <person name="Lombard V."/>
            <person name="Magnuson J."/>
            <person name="Maillard F."/>
            <person name="Murat C."/>
            <person name="Nolan M."/>
            <person name="Ohm R.A."/>
            <person name="Pangilinan J."/>
            <person name="Pereira M.F."/>
            <person name="Perotto S."/>
            <person name="Peter M."/>
            <person name="Pfister S."/>
            <person name="Riley R."/>
            <person name="Sitrit Y."/>
            <person name="Stielow J.B."/>
            <person name="Szollosi G."/>
            <person name="Zifcakova L."/>
            <person name="Stursova M."/>
            <person name="Spatafora J.W."/>
            <person name="Tedersoo L."/>
            <person name="Vaario L.M."/>
            <person name="Yamada A."/>
            <person name="Yan M."/>
            <person name="Wang P."/>
            <person name="Xu J."/>
            <person name="Bruns T."/>
            <person name="Baldrian P."/>
            <person name="Vilgalys R."/>
            <person name="Dunand C."/>
            <person name="Henrissat B."/>
            <person name="Grigoriev I.V."/>
            <person name="Hibbett D."/>
            <person name="Nagy L.G."/>
            <person name="Martin F.M."/>
        </authorList>
    </citation>
    <scope>NUCLEOTIDE SEQUENCE</scope>
    <source>
        <strain evidence="1">UP504</strain>
    </source>
</reference>
<gene>
    <name evidence="1" type="ORF">BS47DRAFT_1336735</name>
</gene>
<name>A0A9P6BB87_9AGAM</name>
<comment type="caution">
    <text evidence="1">The sequence shown here is derived from an EMBL/GenBank/DDBJ whole genome shotgun (WGS) entry which is preliminary data.</text>
</comment>
<sequence>MDDSYWYSRRELAFSLAFPFFKDFKKLSLVSKEFSSLARPYVFRALKPVSTTGLGSQPSLQLFLSEGGWEQACCVRSVTIHLDGLRPGSAYAHPEDAAAKVISLLPFLLHIAIVPAFKIVAGRHVYPARNFDPIARVMARLTRLRSLNMSGPWPGGLSASIDLLQLTAAPLENLEFTISAHRDVQFWAVVASHAPCLQSLKMHEPLDLDKITKIICALPRPDRLRELQISISGSDGLWHQADFWDLLPGLEILYVTNPCRWQDFDHTEDAHPQDGGFPDSPIDSVLGQLDEPQSLSPFLLALPSLRELYVKGGRTFFPWPQPLPSFQSLREGYKNGILSDATDLLEATRVVMSMANREAEVFHHAIVWAQARRRTNFINQQILRVLTWGSDNRGRLVHDATVMAQIAPALGRVRWMPYKEDTSPWVDGDCGDGDFIFDIIFRRAADSNPSVDIRGGIKRVARQGREADVIAPRYAPELPFGGYYDVPWAAMGEELSSLES</sequence>
<dbReference type="EMBL" id="MU128916">
    <property type="protein sequence ID" value="KAF9519646.1"/>
    <property type="molecule type" value="Genomic_DNA"/>
</dbReference>
<evidence type="ECO:0000313" key="1">
    <source>
        <dbReference type="EMBL" id="KAF9519646.1"/>
    </source>
</evidence>
<keyword evidence="2" id="KW-1185">Reference proteome</keyword>
<dbReference type="Proteomes" id="UP000886523">
    <property type="component" value="Unassembled WGS sequence"/>
</dbReference>
<proteinExistence type="predicted"/>
<protein>
    <submittedName>
        <fullName evidence="1">Uncharacterized protein</fullName>
    </submittedName>
</protein>
<dbReference type="OrthoDB" id="3331008at2759"/>
<accession>A0A9P6BB87</accession>
<dbReference type="AlphaFoldDB" id="A0A9P6BB87"/>
<organism evidence="1 2">
    <name type="scientific">Hydnum rufescens UP504</name>
    <dbReference type="NCBI Taxonomy" id="1448309"/>
    <lineage>
        <taxon>Eukaryota</taxon>
        <taxon>Fungi</taxon>
        <taxon>Dikarya</taxon>
        <taxon>Basidiomycota</taxon>
        <taxon>Agaricomycotina</taxon>
        <taxon>Agaricomycetes</taxon>
        <taxon>Cantharellales</taxon>
        <taxon>Hydnaceae</taxon>
        <taxon>Hydnum</taxon>
    </lineage>
</organism>